<sequence>MTISLDQTGKRFNYDWIFRGVSLTFQEGERYAILGPNGSGKSTLLQVISGAVQHNEGTVQYSTPEKPIAPDAFFRYCAIAAPYLELIEEFTLTEIITFHTQFKSLLPGITPAMAMEMVGLEKAAEKQLRNFSSGMKQRIKLALAILSDVPVLLLDEPCTNLDAAGVALYQGLINQYGHNRLIIVSSNDEQEYFMCKHHIRITDYKQ</sequence>
<protein>
    <submittedName>
        <fullName evidence="5">ABC-type multidrug transport system, ATPase component</fullName>
    </submittedName>
</protein>
<keyword evidence="3" id="KW-0067">ATP-binding</keyword>
<gene>
    <name evidence="5" type="ORF">SAMN04488128_1021750</name>
</gene>
<dbReference type="InterPro" id="IPR017871">
    <property type="entry name" value="ABC_transporter-like_CS"/>
</dbReference>
<dbReference type="PANTHER" id="PTHR42939:SF1">
    <property type="entry name" value="ABC TRANSPORTER ATP-BINDING PROTEIN ALBC-RELATED"/>
    <property type="match status" value="1"/>
</dbReference>
<dbReference type="Pfam" id="PF00005">
    <property type="entry name" value="ABC_tran"/>
    <property type="match status" value="1"/>
</dbReference>
<name>A0A1T4S3L0_9BACT</name>
<dbReference type="Gene3D" id="3.40.50.300">
    <property type="entry name" value="P-loop containing nucleotide triphosphate hydrolases"/>
    <property type="match status" value="1"/>
</dbReference>
<feature type="domain" description="ABC transporter" evidence="4">
    <location>
        <begin position="3"/>
        <end position="205"/>
    </location>
</feature>
<dbReference type="InterPro" id="IPR051782">
    <property type="entry name" value="ABC_Transporter_VariousFunc"/>
</dbReference>
<dbReference type="PROSITE" id="PS00211">
    <property type="entry name" value="ABC_TRANSPORTER_1"/>
    <property type="match status" value="1"/>
</dbReference>
<evidence type="ECO:0000256" key="1">
    <source>
        <dbReference type="ARBA" id="ARBA00022448"/>
    </source>
</evidence>
<dbReference type="STRING" id="634771.SAMN04488128_1021750"/>
<proteinExistence type="predicted"/>
<dbReference type="PANTHER" id="PTHR42939">
    <property type="entry name" value="ABC TRANSPORTER ATP-BINDING PROTEIN ALBC-RELATED"/>
    <property type="match status" value="1"/>
</dbReference>
<evidence type="ECO:0000256" key="2">
    <source>
        <dbReference type="ARBA" id="ARBA00022741"/>
    </source>
</evidence>
<dbReference type="InterPro" id="IPR003439">
    <property type="entry name" value="ABC_transporter-like_ATP-bd"/>
</dbReference>
<dbReference type="GO" id="GO:0016887">
    <property type="term" value="F:ATP hydrolysis activity"/>
    <property type="evidence" value="ECO:0007669"/>
    <property type="project" value="InterPro"/>
</dbReference>
<dbReference type="OrthoDB" id="9808363at2"/>
<keyword evidence="2" id="KW-0547">Nucleotide-binding</keyword>
<dbReference type="Proteomes" id="UP000190367">
    <property type="component" value="Unassembled WGS sequence"/>
</dbReference>
<dbReference type="PROSITE" id="PS50893">
    <property type="entry name" value="ABC_TRANSPORTER_2"/>
    <property type="match status" value="1"/>
</dbReference>
<keyword evidence="1" id="KW-0813">Transport</keyword>
<evidence type="ECO:0000256" key="3">
    <source>
        <dbReference type="ARBA" id="ARBA00022840"/>
    </source>
</evidence>
<accession>A0A1T4S3L0</accession>
<organism evidence="5 6">
    <name type="scientific">Chitinophaga eiseniae</name>
    <dbReference type="NCBI Taxonomy" id="634771"/>
    <lineage>
        <taxon>Bacteria</taxon>
        <taxon>Pseudomonadati</taxon>
        <taxon>Bacteroidota</taxon>
        <taxon>Chitinophagia</taxon>
        <taxon>Chitinophagales</taxon>
        <taxon>Chitinophagaceae</taxon>
        <taxon>Chitinophaga</taxon>
    </lineage>
</organism>
<reference evidence="6" key="1">
    <citation type="submission" date="2017-02" db="EMBL/GenBank/DDBJ databases">
        <authorList>
            <person name="Varghese N."/>
            <person name="Submissions S."/>
        </authorList>
    </citation>
    <scope>NUCLEOTIDE SEQUENCE [LARGE SCALE GENOMIC DNA]</scope>
    <source>
        <strain evidence="6">DSM 22224</strain>
    </source>
</reference>
<dbReference type="EMBL" id="FUWZ01000002">
    <property type="protein sequence ID" value="SKA22803.1"/>
    <property type="molecule type" value="Genomic_DNA"/>
</dbReference>
<dbReference type="AlphaFoldDB" id="A0A1T4S3L0"/>
<evidence type="ECO:0000313" key="6">
    <source>
        <dbReference type="Proteomes" id="UP000190367"/>
    </source>
</evidence>
<evidence type="ECO:0000313" key="5">
    <source>
        <dbReference type="EMBL" id="SKA22803.1"/>
    </source>
</evidence>
<keyword evidence="6" id="KW-1185">Reference proteome</keyword>
<dbReference type="SUPFAM" id="SSF52540">
    <property type="entry name" value="P-loop containing nucleoside triphosphate hydrolases"/>
    <property type="match status" value="1"/>
</dbReference>
<dbReference type="SMART" id="SM00382">
    <property type="entry name" value="AAA"/>
    <property type="match status" value="1"/>
</dbReference>
<evidence type="ECO:0000259" key="4">
    <source>
        <dbReference type="PROSITE" id="PS50893"/>
    </source>
</evidence>
<dbReference type="InterPro" id="IPR003593">
    <property type="entry name" value="AAA+_ATPase"/>
</dbReference>
<dbReference type="RefSeq" id="WP_078670178.1">
    <property type="nucleotide sequence ID" value="NZ_FUWZ01000002.1"/>
</dbReference>
<dbReference type="GO" id="GO:0005524">
    <property type="term" value="F:ATP binding"/>
    <property type="evidence" value="ECO:0007669"/>
    <property type="project" value="UniProtKB-KW"/>
</dbReference>
<dbReference type="InterPro" id="IPR027417">
    <property type="entry name" value="P-loop_NTPase"/>
</dbReference>